<dbReference type="Proteomes" id="UP001516400">
    <property type="component" value="Unassembled WGS sequence"/>
</dbReference>
<name>A0ABD2NUA5_9CUCU</name>
<proteinExistence type="predicted"/>
<dbReference type="AlphaFoldDB" id="A0ABD2NUA5"/>
<keyword evidence="2" id="KW-1185">Reference proteome</keyword>
<evidence type="ECO:0000313" key="1">
    <source>
        <dbReference type="EMBL" id="KAL3282194.1"/>
    </source>
</evidence>
<protein>
    <submittedName>
        <fullName evidence="1">Uncharacterized protein</fullName>
    </submittedName>
</protein>
<evidence type="ECO:0000313" key="2">
    <source>
        <dbReference type="Proteomes" id="UP001516400"/>
    </source>
</evidence>
<comment type="caution">
    <text evidence="1">The sequence shown here is derived from an EMBL/GenBank/DDBJ whole genome shotgun (WGS) entry which is preliminary data.</text>
</comment>
<reference evidence="1 2" key="1">
    <citation type="journal article" date="2021" name="BMC Biol.">
        <title>Horizontally acquired antibacterial genes associated with adaptive radiation of ladybird beetles.</title>
        <authorList>
            <person name="Li H.S."/>
            <person name="Tang X.F."/>
            <person name="Huang Y.H."/>
            <person name="Xu Z.Y."/>
            <person name="Chen M.L."/>
            <person name="Du X.Y."/>
            <person name="Qiu B.Y."/>
            <person name="Chen P.T."/>
            <person name="Zhang W."/>
            <person name="Slipinski A."/>
            <person name="Escalona H.E."/>
            <person name="Waterhouse R.M."/>
            <person name="Zwick A."/>
            <person name="Pang H."/>
        </authorList>
    </citation>
    <scope>NUCLEOTIDE SEQUENCE [LARGE SCALE GENOMIC DNA]</scope>
    <source>
        <strain evidence="1">SYSU2018</strain>
    </source>
</reference>
<gene>
    <name evidence="1" type="ORF">HHI36_005388</name>
</gene>
<accession>A0ABD2NUA5</accession>
<sequence>MKATIDNKTIYLNHDLCYVYSVINDKVSRSIDHELSCPDHEEADTKAIHLACQMKEDPTVTIRTADTDVVIIMLANMEHMKASVGDWIDLGVGNAR</sequence>
<dbReference type="EMBL" id="JABFTP020000144">
    <property type="protein sequence ID" value="KAL3282194.1"/>
    <property type="molecule type" value="Genomic_DNA"/>
</dbReference>
<organism evidence="1 2">
    <name type="scientific">Cryptolaemus montrouzieri</name>
    <dbReference type="NCBI Taxonomy" id="559131"/>
    <lineage>
        <taxon>Eukaryota</taxon>
        <taxon>Metazoa</taxon>
        <taxon>Ecdysozoa</taxon>
        <taxon>Arthropoda</taxon>
        <taxon>Hexapoda</taxon>
        <taxon>Insecta</taxon>
        <taxon>Pterygota</taxon>
        <taxon>Neoptera</taxon>
        <taxon>Endopterygota</taxon>
        <taxon>Coleoptera</taxon>
        <taxon>Polyphaga</taxon>
        <taxon>Cucujiformia</taxon>
        <taxon>Coccinelloidea</taxon>
        <taxon>Coccinellidae</taxon>
        <taxon>Scymninae</taxon>
        <taxon>Scymnini</taxon>
        <taxon>Cryptolaemus</taxon>
    </lineage>
</organism>